<sequence length="468" mass="49003">MTASRQQQCGAVTLVGALFIVVVLSLMAASLLRMAGSNILDSALHNDAVEALFITETGIEHASFLYAGTGNCPGLAGTGPVNTGRGSFSLVNAVVQAGGDCRVTVTASVSSAPNAAPAVRTVEADLRLSGGSDGWIVGDNGTILRWDGASWNAFASPTTNSLFDVHCVNTADCKAVGENGTIIHWDGTAWSTFPSNTGFDLLAISCEPDNPDNCFASGGFGFTGTSFSFGWGIIQRWNGGTWTNIVDTTFQLSDWRFNDLSCPSTTCYVVTANGLIGRYDPGIGNWVNDISNTGAPLNGISCTADNYCWAVGTFTNTAGPGGDWNLDFRNAANWTPITVGVNNQSAENLNSVSCVDNNDCWTVGNRSGSRYVLGNWNGVSWTATPYSNGAQREDLNAVHCLASNDCWAVGNYRNGGNIIHYDGASWAYIGATVANNTDLNGVHFPSGAGGGGGGSLVTLTRWQEVISN</sequence>
<proteinExistence type="predicted"/>
<dbReference type="AlphaFoldDB" id="A0A3B0YJD7"/>
<evidence type="ECO:0000313" key="2">
    <source>
        <dbReference type="EMBL" id="VAW76243.1"/>
    </source>
</evidence>
<keyword evidence="1" id="KW-0812">Transmembrane</keyword>
<protein>
    <submittedName>
        <fullName evidence="2">Uncharacterized protein</fullName>
    </submittedName>
</protein>
<name>A0A3B0YJD7_9ZZZZ</name>
<keyword evidence="1" id="KW-0472">Membrane</keyword>
<keyword evidence="1" id="KW-1133">Transmembrane helix</keyword>
<dbReference type="EMBL" id="UOFN01000056">
    <property type="protein sequence ID" value="VAW76243.1"/>
    <property type="molecule type" value="Genomic_DNA"/>
</dbReference>
<reference evidence="2" key="1">
    <citation type="submission" date="2018-06" db="EMBL/GenBank/DDBJ databases">
        <authorList>
            <person name="Zhirakovskaya E."/>
        </authorList>
    </citation>
    <scope>NUCLEOTIDE SEQUENCE</scope>
</reference>
<accession>A0A3B0YJD7</accession>
<organism evidence="2">
    <name type="scientific">hydrothermal vent metagenome</name>
    <dbReference type="NCBI Taxonomy" id="652676"/>
    <lineage>
        <taxon>unclassified sequences</taxon>
        <taxon>metagenomes</taxon>
        <taxon>ecological metagenomes</taxon>
    </lineage>
</organism>
<feature type="transmembrane region" description="Helical" evidence="1">
    <location>
        <begin position="12"/>
        <end position="32"/>
    </location>
</feature>
<evidence type="ECO:0000256" key="1">
    <source>
        <dbReference type="SAM" id="Phobius"/>
    </source>
</evidence>
<gene>
    <name evidence="2" type="ORF">MNBD_GAMMA15-1600</name>
</gene>